<dbReference type="Proteomes" id="UP001500305">
    <property type="component" value="Unassembled WGS sequence"/>
</dbReference>
<accession>A0ABN3F185</accession>
<evidence type="ECO:0000313" key="2">
    <source>
        <dbReference type="Proteomes" id="UP001500305"/>
    </source>
</evidence>
<name>A0ABN3F185_9ACTN</name>
<evidence type="ECO:0000313" key="1">
    <source>
        <dbReference type="EMBL" id="GAA2279597.1"/>
    </source>
</evidence>
<organism evidence="1 2">
    <name type="scientific">Kitasatospora cystarginea</name>
    <dbReference type="NCBI Taxonomy" id="58350"/>
    <lineage>
        <taxon>Bacteria</taxon>
        <taxon>Bacillati</taxon>
        <taxon>Actinomycetota</taxon>
        <taxon>Actinomycetes</taxon>
        <taxon>Kitasatosporales</taxon>
        <taxon>Streptomycetaceae</taxon>
        <taxon>Kitasatospora</taxon>
    </lineage>
</organism>
<comment type="caution">
    <text evidence="1">The sequence shown here is derived from an EMBL/GenBank/DDBJ whole genome shotgun (WGS) entry which is preliminary data.</text>
</comment>
<proteinExistence type="predicted"/>
<reference evidence="1 2" key="1">
    <citation type="journal article" date="2019" name="Int. J. Syst. Evol. Microbiol.">
        <title>The Global Catalogue of Microorganisms (GCM) 10K type strain sequencing project: providing services to taxonomists for standard genome sequencing and annotation.</title>
        <authorList>
            <consortium name="The Broad Institute Genomics Platform"/>
            <consortium name="The Broad Institute Genome Sequencing Center for Infectious Disease"/>
            <person name="Wu L."/>
            <person name="Ma J."/>
        </authorList>
    </citation>
    <scope>NUCLEOTIDE SEQUENCE [LARGE SCALE GENOMIC DNA]</scope>
    <source>
        <strain evidence="1 2">JCM 7356</strain>
    </source>
</reference>
<keyword evidence="2" id="KW-1185">Reference proteome</keyword>
<protein>
    <recommendedName>
        <fullName evidence="3">Transposase</fullName>
    </recommendedName>
</protein>
<sequence>MLAGGDRAMCPDGVLAATRRARSFPRGADGGARSCGVHTVNLRKHGNRLAEAVRKLTARASSFSWWNGP</sequence>
<gene>
    <name evidence="1" type="ORF">GCM10010430_76990</name>
</gene>
<evidence type="ECO:0008006" key="3">
    <source>
        <dbReference type="Google" id="ProtNLM"/>
    </source>
</evidence>
<dbReference type="EMBL" id="BAAATR010000069">
    <property type="protein sequence ID" value="GAA2279597.1"/>
    <property type="molecule type" value="Genomic_DNA"/>
</dbReference>